<reference evidence="1" key="1">
    <citation type="submission" date="2018-05" db="EMBL/GenBank/DDBJ databases">
        <title>Draft genome of Mucuna pruriens seed.</title>
        <authorList>
            <person name="Nnadi N.E."/>
            <person name="Vos R."/>
            <person name="Hasami M.H."/>
            <person name="Devisetty U.K."/>
            <person name="Aguiy J.C."/>
        </authorList>
    </citation>
    <scope>NUCLEOTIDE SEQUENCE [LARGE SCALE GENOMIC DNA]</scope>
    <source>
        <strain evidence="1">JCA_2017</strain>
    </source>
</reference>
<proteinExistence type="predicted"/>
<sequence length="221" mass="24032">MIELSQDMYSQSFKCLGSKGVSKGFNASGACNGCTMDDNGFSSTAGEGGGGGLLVECGLSYLGVVSTSITSPTFATFGPSSIITRLPAHMEHSLPLSQMHSKSPNAKLLSVTCKTMKLKQQMATMTNANLSQHYLLSNEFIIHNDHELLKKGNIVADALSKRHVLLVMSEIKLLGFEYLKDLYVTNDNFNKACDCCVVSSNGGFFRHEGFLFKEKCSKNCW</sequence>
<feature type="non-terminal residue" evidence="1">
    <location>
        <position position="1"/>
    </location>
</feature>
<dbReference type="Proteomes" id="UP000257109">
    <property type="component" value="Unassembled WGS sequence"/>
</dbReference>
<gene>
    <name evidence="1" type="ORF">CR513_21493</name>
</gene>
<evidence type="ECO:0000313" key="1">
    <source>
        <dbReference type="EMBL" id="RDX95923.1"/>
    </source>
</evidence>
<name>A0A371GZM4_MUCPR</name>
<protein>
    <submittedName>
        <fullName evidence="1">Uncharacterized protein</fullName>
    </submittedName>
</protein>
<dbReference type="OrthoDB" id="1434734at2759"/>
<dbReference type="EMBL" id="QJKJ01004016">
    <property type="protein sequence ID" value="RDX95923.1"/>
    <property type="molecule type" value="Genomic_DNA"/>
</dbReference>
<dbReference type="AlphaFoldDB" id="A0A371GZM4"/>
<organism evidence="1 2">
    <name type="scientific">Mucuna pruriens</name>
    <name type="common">Velvet bean</name>
    <name type="synonym">Dolichos pruriens</name>
    <dbReference type="NCBI Taxonomy" id="157652"/>
    <lineage>
        <taxon>Eukaryota</taxon>
        <taxon>Viridiplantae</taxon>
        <taxon>Streptophyta</taxon>
        <taxon>Embryophyta</taxon>
        <taxon>Tracheophyta</taxon>
        <taxon>Spermatophyta</taxon>
        <taxon>Magnoliopsida</taxon>
        <taxon>eudicotyledons</taxon>
        <taxon>Gunneridae</taxon>
        <taxon>Pentapetalae</taxon>
        <taxon>rosids</taxon>
        <taxon>fabids</taxon>
        <taxon>Fabales</taxon>
        <taxon>Fabaceae</taxon>
        <taxon>Papilionoideae</taxon>
        <taxon>50 kb inversion clade</taxon>
        <taxon>NPAAA clade</taxon>
        <taxon>indigoferoid/millettioid clade</taxon>
        <taxon>Phaseoleae</taxon>
        <taxon>Mucuna</taxon>
    </lineage>
</organism>
<keyword evidence="2" id="KW-1185">Reference proteome</keyword>
<comment type="caution">
    <text evidence="1">The sequence shown here is derived from an EMBL/GenBank/DDBJ whole genome shotgun (WGS) entry which is preliminary data.</text>
</comment>
<evidence type="ECO:0000313" key="2">
    <source>
        <dbReference type="Proteomes" id="UP000257109"/>
    </source>
</evidence>
<accession>A0A371GZM4</accession>